<evidence type="ECO:0000313" key="10">
    <source>
        <dbReference type="Proteomes" id="UP000886998"/>
    </source>
</evidence>
<keyword evidence="4 8" id="KW-1133">Transmembrane helix</keyword>
<protein>
    <submittedName>
        <fullName evidence="9">Glutamate receptor ionotropic, delta-1</fullName>
    </submittedName>
</protein>
<evidence type="ECO:0000256" key="5">
    <source>
        <dbReference type="ARBA" id="ARBA00023136"/>
    </source>
</evidence>
<name>A0A8X7C3C5_9ARAC</name>
<reference evidence="9" key="1">
    <citation type="submission" date="2020-08" db="EMBL/GenBank/DDBJ databases">
        <title>Multicomponent nature underlies the extraordinary mechanical properties of spider dragline silk.</title>
        <authorList>
            <person name="Kono N."/>
            <person name="Nakamura H."/>
            <person name="Mori M."/>
            <person name="Yoshida Y."/>
            <person name="Ohtoshi R."/>
            <person name="Malay A.D."/>
            <person name="Moran D.A.P."/>
            <person name="Tomita M."/>
            <person name="Numata K."/>
            <person name="Arakawa K."/>
        </authorList>
    </citation>
    <scope>NUCLEOTIDE SEQUENCE</scope>
</reference>
<evidence type="ECO:0000256" key="7">
    <source>
        <dbReference type="ARBA" id="ARBA00023180"/>
    </source>
</evidence>
<dbReference type="AlphaFoldDB" id="A0A8X7C3C5"/>
<evidence type="ECO:0000256" key="8">
    <source>
        <dbReference type="SAM" id="Phobius"/>
    </source>
</evidence>
<evidence type="ECO:0000256" key="2">
    <source>
        <dbReference type="ARBA" id="ARBA00022475"/>
    </source>
</evidence>
<dbReference type="GO" id="GO:0005886">
    <property type="term" value="C:plasma membrane"/>
    <property type="evidence" value="ECO:0007669"/>
    <property type="project" value="UniProtKB-SubCell"/>
</dbReference>
<keyword evidence="7" id="KW-0325">Glycoprotein</keyword>
<evidence type="ECO:0000256" key="4">
    <source>
        <dbReference type="ARBA" id="ARBA00022989"/>
    </source>
</evidence>
<comment type="subcellular location">
    <subcellularLocation>
        <location evidence="1">Cell membrane</location>
        <topology evidence="1">Multi-pass membrane protein</topology>
    </subcellularLocation>
</comment>
<evidence type="ECO:0000256" key="6">
    <source>
        <dbReference type="ARBA" id="ARBA00023170"/>
    </source>
</evidence>
<dbReference type="EMBL" id="BMAV01009595">
    <property type="protein sequence ID" value="GFY53970.1"/>
    <property type="molecule type" value="Genomic_DNA"/>
</dbReference>
<keyword evidence="3 8" id="KW-0812">Transmembrane</keyword>
<comment type="caution">
    <text evidence="9">The sequence shown here is derived from an EMBL/GenBank/DDBJ whole genome shotgun (WGS) entry which is preliminary data.</text>
</comment>
<keyword evidence="2" id="KW-1003">Cell membrane</keyword>
<keyword evidence="10" id="KW-1185">Reference proteome</keyword>
<accession>A0A8X7C3C5</accession>
<feature type="transmembrane region" description="Helical" evidence="8">
    <location>
        <begin position="93"/>
        <end position="116"/>
    </location>
</feature>
<dbReference type="PANTHER" id="PTHR42643">
    <property type="entry name" value="IONOTROPIC RECEPTOR 20A-RELATED"/>
    <property type="match status" value="1"/>
</dbReference>
<dbReference type="PANTHER" id="PTHR42643:SF24">
    <property type="entry name" value="IONOTROPIC RECEPTOR 60A"/>
    <property type="match status" value="1"/>
</dbReference>
<dbReference type="InterPro" id="IPR052192">
    <property type="entry name" value="Insect_Ionotropic_Sensory_Rcpt"/>
</dbReference>
<dbReference type="OrthoDB" id="10564632at2759"/>
<sequence>MIGGRTWLAVAAGPETWKHYYIAEDALLSVPLAVAMNKNFCLRKKLNWVISSLNNAGLHEKISKDESFKLWNTVPERRRIITVKGTALSLSDLMSAFVSLLIGLGLAIISFVCEIIHAQFKKKAKN</sequence>
<dbReference type="Proteomes" id="UP000886998">
    <property type="component" value="Unassembled WGS sequence"/>
</dbReference>
<evidence type="ECO:0000256" key="3">
    <source>
        <dbReference type="ARBA" id="ARBA00022692"/>
    </source>
</evidence>
<evidence type="ECO:0000313" key="9">
    <source>
        <dbReference type="EMBL" id="GFY53970.1"/>
    </source>
</evidence>
<gene>
    <name evidence="9" type="primary">GRID1_4</name>
    <name evidence="9" type="ORF">TNIN_126671</name>
</gene>
<keyword evidence="5 8" id="KW-0472">Membrane</keyword>
<proteinExistence type="predicted"/>
<evidence type="ECO:0000256" key="1">
    <source>
        <dbReference type="ARBA" id="ARBA00004651"/>
    </source>
</evidence>
<organism evidence="9 10">
    <name type="scientific">Trichonephila inaurata madagascariensis</name>
    <dbReference type="NCBI Taxonomy" id="2747483"/>
    <lineage>
        <taxon>Eukaryota</taxon>
        <taxon>Metazoa</taxon>
        <taxon>Ecdysozoa</taxon>
        <taxon>Arthropoda</taxon>
        <taxon>Chelicerata</taxon>
        <taxon>Arachnida</taxon>
        <taxon>Araneae</taxon>
        <taxon>Araneomorphae</taxon>
        <taxon>Entelegynae</taxon>
        <taxon>Araneoidea</taxon>
        <taxon>Nephilidae</taxon>
        <taxon>Trichonephila</taxon>
        <taxon>Trichonephila inaurata</taxon>
    </lineage>
</organism>
<keyword evidence="6 9" id="KW-0675">Receptor</keyword>